<evidence type="ECO:0000313" key="1">
    <source>
        <dbReference type="EMBL" id="JAT88798.1"/>
    </source>
</evidence>
<dbReference type="AlphaFoldDB" id="A0A1E1WP93"/>
<proteinExistence type="predicted"/>
<protein>
    <submittedName>
        <fullName evidence="1">Uncharacterized protein</fullName>
    </submittedName>
</protein>
<reference evidence="1" key="1">
    <citation type="submission" date="2015-09" db="EMBL/GenBank/DDBJ databases">
        <title>De novo assembly of Pectinophora gossypiella (Pink Bollworm) gut transcriptome.</title>
        <authorList>
            <person name="Tassone E.E."/>
        </authorList>
    </citation>
    <scope>NUCLEOTIDE SEQUENCE</scope>
</reference>
<dbReference type="OrthoDB" id="206053at2759"/>
<gene>
    <name evidence="1" type="ORF">g.14072</name>
</gene>
<organism evidence="1">
    <name type="scientific">Pectinophora gossypiella</name>
    <name type="common">Cotton pink bollworm</name>
    <name type="synonym">Depressaria gossypiella</name>
    <dbReference type="NCBI Taxonomy" id="13191"/>
    <lineage>
        <taxon>Eukaryota</taxon>
        <taxon>Metazoa</taxon>
        <taxon>Ecdysozoa</taxon>
        <taxon>Arthropoda</taxon>
        <taxon>Hexapoda</taxon>
        <taxon>Insecta</taxon>
        <taxon>Pterygota</taxon>
        <taxon>Neoptera</taxon>
        <taxon>Endopterygota</taxon>
        <taxon>Lepidoptera</taxon>
        <taxon>Glossata</taxon>
        <taxon>Ditrysia</taxon>
        <taxon>Gelechioidea</taxon>
        <taxon>Gelechiidae</taxon>
        <taxon>Apatetrinae</taxon>
        <taxon>Pectinophora</taxon>
    </lineage>
</organism>
<name>A0A1E1WP93_PECGO</name>
<dbReference type="EMBL" id="GDQN01002256">
    <property type="protein sequence ID" value="JAT88798.1"/>
    <property type="molecule type" value="Transcribed_RNA"/>
</dbReference>
<accession>A0A1E1WP93</accession>
<sequence length="107" mass="11592">MGLKPNPQCDDSHCRARQAEFKAKPVVEIATEVKEDTAPVHADNEWGISLVDEHVPEEDVTNLNLVDGVQIAYSIPVDNSTPESSTGGAVAASELSLEELMQQMKSM</sequence>